<dbReference type="AlphaFoldDB" id="A0AAV2TNK9"/>
<dbReference type="Pfam" id="PF04991">
    <property type="entry name" value="LicD"/>
    <property type="match status" value="1"/>
</dbReference>
<keyword evidence="1" id="KW-0812">Transmembrane</keyword>
<evidence type="ECO:0000313" key="3">
    <source>
        <dbReference type="EMBL" id="CAL5139002.1"/>
    </source>
</evidence>
<sequence length="417" mass="48706">MHCEHEREWVVRLTFCLIISTIFTLGVYLRQLDSNIINIEETERIQKKRKATQLNVTKMHRVNFLPTEENGSVYWHLNSTELIRTLGYLNATRIKQFLQVLAREFRLVFGRMNQSVPKAIEHCFQTGTKEILVTEHLRRCDNVFRHYLNIGSVPEAVFDTKNVKSLFKENSDFLLLKSAYIYPPPAKSGHFEPLAALCPTLSTERRRSLHKTLQRWIRFAKQNRIMWWICYGSLLGSVRDGDMIPYDTDVDIMVLGSDENKLRKAATKREKVVENQFNLVTRPDEHCIFDNGSRTNCNGEATKEQADVCSFCGPLARAFYSYGEHIDIYLTHLQFATDMEGRPVKFGYFDEGMQEYTYAQNVSDLVYLFPLKTCRILGLTVPCPQQPRKVLELVYGRRFMDPTFVCNTTSYQWVRWE</sequence>
<evidence type="ECO:0000256" key="1">
    <source>
        <dbReference type="SAM" id="Phobius"/>
    </source>
</evidence>
<evidence type="ECO:0000313" key="4">
    <source>
        <dbReference type="Proteomes" id="UP001497525"/>
    </source>
</evidence>
<dbReference type="PANTHER" id="PTHR13627">
    <property type="entry name" value="FUKUTIN RELATED PROTEIN"/>
    <property type="match status" value="1"/>
</dbReference>
<proteinExistence type="predicted"/>
<dbReference type="Proteomes" id="UP001497525">
    <property type="component" value="Unassembled WGS sequence"/>
</dbReference>
<accession>A0AAV2TNK9</accession>
<dbReference type="EMBL" id="CAXLJL010000567">
    <property type="protein sequence ID" value="CAL5139002.1"/>
    <property type="molecule type" value="Genomic_DNA"/>
</dbReference>
<feature type="domain" description="LicD/FKTN/FKRP nucleotidyltransferase" evidence="2">
    <location>
        <begin position="220"/>
        <end position="274"/>
    </location>
</feature>
<gene>
    <name evidence="3" type="ORF">CDAUBV1_LOCUS14057</name>
</gene>
<keyword evidence="1" id="KW-1133">Transmembrane helix</keyword>
<reference evidence="3" key="1">
    <citation type="submission" date="2024-06" db="EMBL/GenBank/DDBJ databases">
        <authorList>
            <person name="Liu X."/>
            <person name="Lenzi L."/>
            <person name="Haldenby T S."/>
            <person name="Uol C."/>
        </authorList>
    </citation>
    <scope>NUCLEOTIDE SEQUENCE</scope>
</reference>
<evidence type="ECO:0000259" key="2">
    <source>
        <dbReference type="Pfam" id="PF04991"/>
    </source>
</evidence>
<dbReference type="InterPro" id="IPR052613">
    <property type="entry name" value="LicD_transferase"/>
</dbReference>
<dbReference type="PANTHER" id="PTHR13627:SF35">
    <property type="entry name" value="LICD FAMILY PROTEIN"/>
    <property type="match status" value="1"/>
</dbReference>
<name>A0AAV2TNK9_CALDB</name>
<protein>
    <recommendedName>
        <fullName evidence="2">LicD/FKTN/FKRP nucleotidyltransferase domain-containing protein</fullName>
    </recommendedName>
</protein>
<dbReference type="InterPro" id="IPR007074">
    <property type="entry name" value="LicD/FKTN/FKRP_NTP_transf"/>
</dbReference>
<organism evidence="3 4">
    <name type="scientific">Calicophoron daubneyi</name>
    <name type="common">Rumen fluke</name>
    <name type="synonym">Paramphistomum daubneyi</name>
    <dbReference type="NCBI Taxonomy" id="300641"/>
    <lineage>
        <taxon>Eukaryota</taxon>
        <taxon>Metazoa</taxon>
        <taxon>Spiralia</taxon>
        <taxon>Lophotrochozoa</taxon>
        <taxon>Platyhelminthes</taxon>
        <taxon>Trematoda</taxon>
        <taxon>Digenea</taxon>
        <taxon>Plagiorchiida</taxon>
        <taxon>Pronocephalata</taxon>
        <taxon>Paramphistomoidea</taxon>
        <taxon>Paramphistomidae</taxon>
        <taxon>Calicophoron</taxon>
    </lineage>
</organism>
<comment type="caution">
    <text evidence="3">The sequence shown here is derived from an EMBL/GenBank/DDBJ whole genome shotgun (WGS) entry which is preliminary data.</text>
</comment>
<dbReference type="GO" id="GO:0009100">
    <property type="term" value="P:glycoprotein metabolic process"/>
    <property type="evidence" value="ECO:0007669"/>
    <property type="project" value="UniProtKB-ARBA"/>
</dbReference>
<keyword evidence="1" id="KW-0472">Membrane</keyword>
<feature type="transmembrane region" description="Helical" evidence="1">
    <location>
        <begin position="9"/>
        <end position="29"/>
    </location>
</feature>